<comment type="subcellular location">
    <subcellularLocation>
        <location evidence="7">Endomembrane system</location>
        <topology evidence="7">Single-pass membrane protein</topology>
    </subcellularLocation>
    <subcellularLocation>
        <location evidence="1 8">Membrane</location>
        <topology evidence="1 8">Single-pass type I membrane protein</topology>
    </subcellularLocation>
</comment>
<evidence type="ECO:0000256" key="2">
    <source>
        <dbReference type="ARBA" id="ARBA00007104"/>
    </source>
</evidence>
<dbReference type="Proteomes" id="UP000319663">
    <property type="component" value="Unassembled WGS sequence"/>
</dbReference>
<evidence type="ECO:0000256" key="3">
    <source>
        <dbReference type="ARBA" id="ARBA00022692"/>
    </source>
</evidence>
<dbReference type="InterPro" id="IPR036598">
    <property type="entry name" value="GOLD_dom_sf"/>
</dbReference>
<dbReference type="PROSITE" id="PS50866">
    <property type="entry name" value="GOLD"/>
    <property type="match status" value="1"/>
</dbReference>
<sequence>MRFFTPALLVTALGWMTTAVAHNIQLKAHSRECFHETLHRDDKMTVSFQVGDREFGGSGNLEIDFWVEDPLRNRQYYKQATSTEDYSFVAHTDGKYVYCFSNEGWTSSTKEVSFNVHGIMYVPESELSQDPLETEVRRLSEALAQVKDEQSYIIVRERVHRNTAESTNARVKWWSIFQLAVLIGEGIFQVWWLKRFFEVKRVV</sequence>
<dbReference type="STRING" id="5098.A0A507QNS8"/>
<evidence type="ECO:0000256" key="6">
    <source>
        <dbReference type="ARBA" id="ARBA00023136"/>
    </source>
</evidence>
<dbReference type="InterPro" id="IPR015720">
    <property type="entry name" value="Emp24-like"/>
</dbReference>
<keyword evidence="6" id="KW-0472">Membrane</keyword>
<organism evidence="11 12">
    <name type="scientific">Monascus purpureus</name>
    <name type="common">Red mold</name>
    <name type="synonym">Monascus anka</name>
    <dbReference type="NCBI Taxonomy" id="5098"/>
    <lineage>
        <taxon>Eukaryota</taxon>
        <taxon>Fungi</taxon>
        <taxon>Dikarya</taxon>
        <taxon>Ascomycota</taxon>
        <taxon>Pezizomycotina</taxon>
        <taxon>Eurotiomycetes</taxon>
        <taxon>Eurotiomycetidae</taxon>
        <taxon>Eurotiales</taxon>
        <taxon>Aspergillaceae</taxon>
        <taxon>Monascus</taxon>
    </lineage>
</organism>
<protein>
    <submittedName>
        <fullName evidence="11">p24 complex component</fullName>
    </submittedName>
</protein>
<dbReference type="Pfam" id="PF01105">
    <property type="entry name" value="EMP24_GP25L"/>
    <property type="match status" value="1"/>
</dbReference>
<dbReference type="GO" id="GO:0012505">
    <property type="term" value="C:endomembrane system"/>
    <property type="evidence" value="ECO:0007669"/>
    <property type="project" value="UniProtKB-SubCell"/>
</dbReference>
<feature type="chain" id="PRO_5021260144" evidence="9">
    <location>
        <begin position="22"/>
        <end position="203"/>
    </location>
</feature>
<evidence type="ECO:0000256" key="4">
    <source>
        <dbReference type="ARBA" id="ARBA00022729"/>
    </source>
</evidence>
<dbReference type="SMART" id="SM01190">
    <property type="entry name" value="EMP24_GP25L"/>
    <property type="match status" value="1"/>
</dbReference>
<dbReference type="AlphaFoldDB" id="A0A507QNS8"/>
<keyword evidence="3 8" id="KW-0812">Transmembrane</keyword>
<evidence type="ECO:0000256" key="7">
    <source>
        <dbReference type="ARBA" id="ARBA00037847"/>
    </source>
</evidence>
<feature type="domain" description="GOLD" evidence="10">
    <location>
        <begin position="31"/>
        <end position="118"/>
    </location>
</feature>
<reference evidence="11 12" key="1">
    <citation type="submission" date="2019-06" db="EMBL/GenBank/DDBJ databases">
        <title>Wine fermentation using esterase from Monascus purpureus.</title>
        <authorList>
            <person name="Geng C."/>
            <person name="Zhang Y."/>
        </authorList>
    </citation>
    <scope>NUCLEOTIDE SEQUENCE [LARGE SCALE GENOMIC DNA]</scope>
    <source>
        <strain evidence="11">HQ1</strain>
    </source>
</reference>
<accession>A0A507QNS8</accession>
<dbReference type="EMBL" id="VIFY01000200">
    <property type="protein sequence ID" value="TQB68650.1"/>
    <property type="molecule type" value="Genomic_DNA"/>
</dbReference>
<evidence type="ECO:0000256" key="9">
    <source>
        <dbReference type="SAM" id="SignalP"/>
    </source>
</evidence>
<comment type="similarity">
    <text evidence="2 8">Belongs to the EMP24/GP25L family.</text>
</comment>
<dbReference type="PANTHER" id="PTHR22811">
    <property type="entry name" value="TRANSMEMBRANE EMP24 DOMAIN-CONTAINING PROTEIN"/>
    <property type="match status" value="1"/>
</dbReference>
<evidence type="ECO:0000313" key="11">
    <source>
        <dbReference type="EMBL" id="TQB68650.1"/>
    </source>
</evidence>
<dbReference type="InterPro" id="IPR009038">
    <property type="entry name" value="GOLD_dom"/>
</dbReference>
<gene>
    <name evidence="11" type="primary">EMP24</name>
    <name evidence="11" type="ORF">MPDQ_003136</name>
</gene>
<comment type="caution">
    <text evidence="11">The sequence shown here is derived from an EMBL/GenBank/DDBJ whole genome shotgun (WGS) entry which is preliminary data.</text>
</comment>
<proteinExistence type="inferred from homology"/>
<evidence type="ECO:0000256" key="8">
    <source>
        <dbReference type="RuleBase" id="RU003827"/>
    </source>
</evidence>
<name>A0A507QNS8_MONPU</name>
<keyword evidence="5" id="KW-1133">Transmembrane helix</keyword>
<evidence type="ECO:0000259" key="10">
    <source>
        <dbReference type="PROSITE" id="PS50866"/>
    </source>
</evidence>
<dbReference type="GO" id="GO:0016020">
    <property type="term" value="C:membrane"/>
    <property type="evidence" value="ECO:0007669"/>
    <property type="project" value="UniProtKB-SubCell"/>
</dbReference>
<evidence type="ECO:0000256" key="1">
    <source>
        <dbReference type="ARBA" id="ARBA00004479"/>
    </source>
</evidence>
<dbReference type="SUPFAM" id="SSF101576">
    <property type="entry name" value="Supernatant protein factor (SPF), C-terminal domain"/>
    <property type="match status" value="1"/>
</dbReference>
<keyword evidence="4 9" id="KW-0732">Signal</keyword>
<dbReference type="OrthoDB" id="62956at2759"/>
<evidence type="ECO:0000313" key="12">
    <source>
        <dbReference type="Proteomes" id="UP000319663"/>
    </source>
</evidence>
<feature type="signal peptide" evidence="9">
    <location>
        <begin position="1"/>
        <end position="21"/>
    </location>
</feature>
<evidence type="ECO:0000256" key="5">
    <source>
        <dbReference type="ARBA" id="ARBA00022989"/>
    </source>
</evidence>
<keyword evidence="12" id="KW-1185">Reference proteome</keyword>